<dbReference type="Proteomes" id="UP000051952">
    <property type="component" value="Unassembled WGS sequence"/>
</dbReference>
<feature type="compositionally biased region" description="Polar residues" evidence="1">
    <location>
        <begin position="46"/>
        <end position="55"/>
    </location>
</feature>
<protein>
    <submittedName>
        <fullName evidence="2">Uncharacterized protein</fullName>
    </submittedName>
</protein>
<accession>A0A0S4JI54</accession>
<reference evidence="3" key="1">
    <citation type="submission" date="2015-09" db="EMBL/GenBank/DDBJ databases">
        <authorList>
            <consortium name="Pathogen Informatics"/>
        </authorList>
    </citation>
    <scope>NUCLEOTIDE SEQUENCE [LARGE SCALE GENOMIC DNA]</scope>
    <source>
        <strain evidence="3">Lake Konstanz</strain>
    </source>
</reference>
<dbReference type="AlphaFoldDB" id="A0A0S4JI54"/>
<evidence type="ECO:0000256" key="1">
    <source>
        <dbReference type="SAM" id="MobiDB-lite"/>
    </source>
</evidence>
<gene>
    <name evidence="2" type="ORF">BSAL_24355</name>
</gene>
<evidence type="ECO:0000313" key="2">
    <source>
        <dbReference type="EMBL" id="CUG89971.1"/>
    </source>
</evidence>
<dbReference type="VEuPathDB" id="TriTrypDB:BSAL_24355"/>
<evidence type="ECO:0000313" key="3">
    <source>
        <dbReference type="Proteomes" id="UP000051952"/>
    </source>
</evidence>
<dbReference type="EMBL" id="CYKH01001782">
    <property type="protein sequence ID" value="CUG89971.1"/>
    <property type="molecule type" value="Genomic_DNA"/>
</dbReference>
<keyword evidence="3" id="KW-1185">Reference proteome</keyword>
<feature type="compositionally biased region" description="Polar residues" evidence="1">
    <location>
        <begin position="63"/>
        <end position="77"/>
    </location>
</feature>
<organism evidence="2 3">
    <name type="scientific">Bodo saltans</name>
    <name type="common">Flagellated protozoan</name>
    <dbReference type="NCBI Taxonomy" id="75058"/>
    <lineage>
        <taxon>Eukaryota</taxon>
        <taxon>Discoba</taxon>
        <taxon>Euglenozoa</taxon>
        <taxon>Kinetoplastea</taxon>
        <taxon>Metakinetoplastina</taxon>
        <taxon>Eubodonida</taxon>
        <taxon>Bodonidae</taxon>
        <taxon>Bodo</taxon>
    </lineage>
</organism>
<proteinExistence type="predicted"/>
<sequence>MVLGTLSQRERMFRSLALLRKGKWSIGAVVASLVDMSVTKAEVAVTTASRGASSTTPPPRGRGNTSRRILKNSSWVT</sequence>
<name>A0A0S4JI54_BODSA</name>
<feature type="region of interest" description="Disordered" evidence="1">
    <location>
        <begin position="46"/>
        <end position="77"/>
    </location>
</feature>